<organism evidence="1 2">
    <name type="scientific">Hypoxylon rubiginosum</name>
    <dbReference type="NCBI Taxonomy" id="110542"/>
    <lineage>
        <taxon>Eukaryota</taxon>
        <taxon>Fungi</taxon>
        <taxon>Dikarya</taxon>
        <taxon>Ascomycota</taxon>
        <taxon>Pezizomycotina</taxon>
        <taxon>Sordariomycetes</taxon>
        <taxon>Xylariomycetidae</taxon>
        <taxon>Xylariales</taxon>
        <taxon>Hypoxylaceae</taxon>
        <taxon>Hypoxylon</taxon>
    </lineage>
</organism>
<accession>A0ACC0CVR0</accession>
<proteinExistence type="predicted"/>
<evidence type="ECO:0000313" key="1">
    <source>
        <dbReference type="EMBL" id="KAI6084205.1"/>
    </source>
</evidence>
<sequence length="2563" mass="283075">MATDNIAIVGVSFKMPQDAVDMSSLWEILKGRKNMMIEWPESRLNLSAFYTPEAGKANTLYSRGAHFLKEDPELFDAPFFSITPKEAAAMDPQQRWVLEASYRAFENAGIPVEKLKGSRTAVFGASMSDDYVRINAKDPDNASIAAVTGTSPSILANRVSWYFDLLGPSVHIDTACSSSLVAMDFACQSLHNGDASLALVVGSNLILTPEGSLLLSNLNFLSPDSVCYSFDERANGYARGEGVIAIVLKPVRQAVADGDMIRAVIRSVGSNQDGKTPSLTQPNPSSQEDLVRNVYRKAGLSFESTRYFEAHGTGTPIGDPIELEGIGRVFKPFRSPEEPLYVGSIKSNLGHLEGCSGLAGIVKSILILEKGIIAPNALFEKINPRIDASSWNLTIPTENIPWPADGLRRISVSSYGFGGSNAHVVLDDAYSYIRERGFKANHQTVRSPPAVEKEFHHSIERKDSIELVVDSSPVTSTDDRANDSKSSPRLLVWSASDEKAVERMVKQYDTYDKSYISSNEDLDALAFTLSARRSHLLWRTFTVADPSDNKTKGLLPAKPIRSSTDPKLSFVFTGQGAQYVNMGLGLLQYPVFQETLQKIEAVYKALGCQWSIYDGLRSAETIDEPEYSQPLCTALQLALVELLRSFNIVPNAVLGHSSGEIAAAYSIGALSLESACKISYYRGKLTQKLKAETLIPEAMLSVNLPEHEIYSYLETAGVSILASSIEIACVNSPLNCTVAGTEEAIDKFQAQLDKSGIFGQKLKTGVAYHSSTMKDIAKEYVSSLGSLRSGNSIGSSDIPMLSTVTGLEIDPRILLSPSYWAENLTSPVMFLDAVQTCCHGIAKATRNKRFAIDFVEVGPHSALRRPLMDTFSNALQGFGELRYVSALHRSKSSTKSILELVGHLFCCGHQLAIPVANQQSAGVGRIPFLSDCPEYPFDHSQGYWSESRLSRDFRLRAPVSGGILGSRSNDWNPLEPKWRTILRMDSSPWMRDHVVSDTILLPGTYMLLMALEAAQQMCLSSRQISGYFVKEAQFLNAVILKESSEDFTELTVHLRPVQNVYEKESTWSDVRIYAFSHNRWSECFRANIQIQYKEPVQQVDGGIEKQLEDARVLRDYESAALSCQTPVDRRTFYSYCAENGLKYGDWFQLLEDLRWDGDETAIARINTPKGKYLTPGLVHPAVLDATIQILQIQRSAGLSAPSPANVPYQLFNAWISASGWQHGQGSSVRCLTKGKCRVGGQTMDSTIHSLADDGSLLCSFRSLVLRATSKDGQDEQATRKLLYGIEWKPQMSFLNSEQLHDVCGAEIYTKDESTLAEDRLLLERTLSKVMKTILRRMSNEDEEIVPDYLKKYVAWMKYSCEHESKVRDGDEPTDSELSILLDKIEELMPNWKIFPVIARSLKFILQGKVDPLQLVFDADMNLAEMFYADAFDGLCDNRFQSLLELATHENPTLRIIEVGAGTGGWTRRVLSALHALEQRRGATTFSEYDYTDISPSFFEKARINFSDFKNRMNFKPFDLERNAAEQDLRAGSYDLVIAGSVLHATADLTATIRNIRGLLKPGGRLIMLEPTVPQKLTTNFAFGVLPGWWLGKEEWRSLSPTVDEATWDQVLRENGFSGNDLVLRDYESEACHLFSIMVSTAESTLPSRVLQPQTEVLLVIREQSEHQIELAEAVQNILLRSSTFKPSIVLWDQFHRSSLKETDIVICLLELDRPFLLMMEDASFKTLQNFIQQVRNVLWVSSTTLNDSMYSLYGLTQGFLRSMRSEAFEKHIVTLVCEAELDAADMLCEYIVKVLEASFQLNCPELEYYVRDGLLTTGRLVEEAPLNDTLGSLTSPRIHKIPWSSGPPVKLTVDSPGMLDSFCFVEDSSCQSELGPTEVEVETKAWGLSFRDVFVALGRLEGDDLGYDCSGVVKRVGPGCQRGLKPGDRVCMNSLGCMRTYCRADEIGVVKIPAGLSLEQAASIIGPGITAYHSLMNVARLQWGEKILIHSASGSTGQMALWIANFVGAEIFATVGLDEKKQFLVEEFGIPPDHIFYSRNTSFAQGVMRVTNGYGVDVVLNSLAGDGLKASWECVAPYGRFIEIGKADIMANGSLPMAVFAKNVSFSAIDLHHMAQSNMRRIRDLLYVTINLFSRGIMHHPKPLSIHAVSEVETAFRYLQSGKSTGRIVISVNPTDVVQKRTIQHLEWKFEENASYIIAGGLGGLGRAIIKWMAGKGAKNLIIPSRSGPSSRAARDVLAELEAQGIRAVTPICDVSVAESLSEMLDECRAMPPIKGCINAAMVLQDSVFENMTIRQWKQTVTSKVQTSWNLHQLLPRDLDFFVFLSSLAGIYGSPAQSNYAAGCAYQDSLARYRVSHGEKATSLDIGWMRNIGIIAETERYQQNRKNAADMGQIEDTELLSLLDIHCDPSRPISSADKSQLLVGVVTPADFLANGEPLSPLVQRPLFSGFGQSMGGELKQSATDKGTMDHAALFRAATATAERAEIVVKALAAKLARALGISPDDVEPNRLLSDYGVDSLMAVELRNWIGKDFRANVAVFDIMGGATVAEVGELVASRAEAGK</sequence>
<dbReference type="Proteomes" id="UP001497680">
    <property type="component" value="Unassembled WGS sequence"/>
</dbReference>
<gene>
    <name evidence="1" type="ORF">F4821DRAFT_243192</name>
</gene>
<protein>
    <submittedName>
        <fullName evidence="1">Uncharacterized protein</fullName>
    </submittedName>
</protein>
<reference evidence="1 2" key="1">
    <citation type="journal article" date="2022" name="New Phytol.">
        <title>Ecological generalism drives hyperdiversity of secondary metabolite gene clusters in xylarialean endophytes.</title>
        <authorList>
            <person name="Franco M.E.E."/>
            <person name="Wisecaver J.H."/>
            <person name="Arnold A.E."/>
            <person name="Ju Y.M."/>
            <person name="Slot J.C."/>
            <person name="Ahrendt S."/>
            <person name="Moore L.P."/>
            <person name="Eastman K.E."/>
            <person name="Scott K."/>
            <person name="Konkel Z."/>
            <person name="Mondo S.J."/>
            <person name="Kuo A."/>
            <person name="Hayes R.D."/>
            <person name="Haridas S."/>
            <person name="Andreopoulos B."/>
            <person name="Riley R."/>
            <person name="LaButti K."/>
            <person name="Pangilinan J."/>
            <person name="Lipzen A."/>
            <person name="Amirebrahimi M."/>
            <person name="Yan J."/>
            <person name="Adam C."/>
            <person name="Keymanesh K."/>
            <person name="Ng V."/>
            <person name="Louie K."/>
            <person name="Northen T."/>
            <person name="Drula E."/>
            <person name="Henrissat B."/>
            <person name="Hsieh H.M."/>
            <person name="Youens-Clark K."/>
            <person name="Lutzoni F."/>
            <person name="Miadlikowska J."/>
            <person name="Eastwood D.C."/>
            <person name="Hamelin R.C."/>
            <person name="Grigoriev I.V."/>
            <person name="U'Ren J.M."/>
        </authorList>
    </citation>
    <scope>NUCLEOTIDE SEQUENCE [LARGE SCALE GENOMIC DNA]</scope>
    <source>
        <strain evidence="1 2">ER1909</strain>
    </source>
</reference>
<keyword evidence="2" id="KW-1185">Reference proteome</keyword>
<dbReference type="EMBL" id="MU394340">
    <property type="protein sequence ID" value="KAI6084205.1"/>
    <property type="molecule type" value="Genomic_DNA"/>
</dbReference>
<name>A0ACC0CVR0_9PEZI</name>
<comment type="caution">
    <text evidence="1">The sequence shown here is derived from an EMBL/GenBank/DDBJ whole genome shotgun (WGS) entry which is preliminary data.</text>
</comment>
<evidence type="ECO:0000313" key="2">
    <source>
        <dbReference type="Proteomes" id="UP001497680"/>
    </source>
</evidence>